<accession>A0ABQ1I4R9</accession>
<evidence type="ECO:0000313" key="3">
    <source>
        <dbReference type="Proteomes" id="UP000651977"/>
    </source>
</evidence>
<dbReference type="Proteomes" id="UP000651977">
    <property type="component" value="Unassembled WGS sequence"/>
</dbReference>
<keyword evidence="1" id="KW-0812">Transmembrane</keyword>
<gene>
    <name evidence="2" type="ORF">GCM10007414_28060</name>
</gene>
<feature type="transmembrane region" description="Helical" evidence="1">
    <location>
        <begin position="42"/>
        <end position="61"/>
    </location>
</feature>
<evidence type="ECO:0000313" key="2">
    <source>
        <dbReference type="EMBL" id="GGB13075.1"/>
    </source>
</evidence>
<reference evidence="3" key="1">
    <citation type="journal article" date="2019" name="Int. J. Syst. Evol. Microbiol.">
        <title>The Global Catalogue of Microorganisms (GCM) 10K type strain sequencing project: providing services to taxonomists for standard genome sequencing and annotation.</title>
        <authorList>
            <consortium name="The Broad Institute Genomics Platform"/>
            <consortium name="The Broad Institute Genome Sequencing Center for Infectious Disease"/>
            <person name="Wu L."/>
            <person name="Ma J."/>
        </authorList>
    </citation>
    <scope>NUCLEOTIDE SEQUENCE [LARGE SCALE GENOMIC DNA]</scope>
    <source>
        <strain evidence="3">CGMCC 1.10131</strain>
    </source>
</reference>
<sequence length="142" mass="15483">MYKVIVGIITGLLFGLGMNISQMVDPNKVINFLDLAGNWDASLAFVIGGALLVFIPFYHFIIKPRSCAVNGDEYRCVSSKQAITKRLIIGSVIFGIGWGMVGICPGPAVASLLRGDVVIYWFFASMLIGHYASKQFFNSAKL</sequence>
<protein>
    <submittedName>
        <fullName evidence="2">Transporter</fullName>
    </submittedName>
</protein>
<dbReference type="InterPro" id="IPR046513">
    <property type="entry name" value="DUF6691"/>
</dbReference>
<comment type="caution">
    <text evidence="2">The sequence shown here is derived from an EMBL/GenBank/DDBJ whole genome shotgun (WGS) entry which is preliminary data.</text>
</comment>
<organism evidence="2 3">
    <name type="scientific">Agarivorans gilvus</name>
    <dbReference type="NCBI Taxonomy" id="680279"/>
    <lineage>
        <taxon>Bacteria</taxon>
        <taxon>Pseudomonadati</taxon>
        <taxon>Pseudomonadota</taxon>
        <taxon>Gammaproteobacteria</taxon>
        <taxon>Alteromonadales</taxon>
        <taxon>Alteromonadaceae</taxon>
        <taxon>Agarivorans</taxon>
    </lineage>
</organism>
<keyword evidence="1" id="KW-1133">Transmembrane helix</keyword>
<dbReference type="EMBL" id="BMDY01000017">
    <property type="protein sequence ID" value="GGB13075.1"/>
    <property type="molecule type" value="Genomic_DNA"/>
</dbReference>
<evidence type="ECO:0000256" key="1">
    <source>
        <dbReference type="SAM" id="Phobius"/>
    </source>
</evidence>
<feature type="transmembrane region" description="Helical" evidence="1">
    <location>
        <begin position="87"/>
        <end position="112"/>
    </location>
</feature>
<name>A0ABQ1I4R9_9ALTE</name>
<feature type="transmembrane region" description="Helical" evidence="1">
    <location>
        <begin position="118"/>
        <end position="137"/>
    </location>
</feature>
<dbReference type="Pfam" id="PF20398">
    <property type="entry name" value="DUF6691"/>
    <property type="match status" value="1"/>
</dbReference>
<proteinExistence type="predicted"/>
<keyword evidence="1" id="KW-0472">Membrane</keyword>
<keyword evidence="3" id="KW-1185">Reference proteome</keyword>